<feature type="region of interest" description="Disordered" evidence="4">
    <location>
        <begin position="530"/>
        <end position="562"/>
    </location>
</feature>
<feature type="compositionally biased region" description="Polar residues" evidence="4">
    <location>
        <begin position="538"/>
        <end position="548"/>
    </location>
</feature>
<dbReference type="InterPro" id="IPR001005">
    <property type="entry name" value="SANT/Myb"/>
</dbReference>
<protein>
    <submittedName>
        <fullName evidence="5">Protein cramped-like</fullName>
    </submittedName>
</protein>
<feature type="compositionally biased region" description="Pro residues" evidence="4">
    <location>
        <begin position="597"/>
        <end position="606"/>
    </location>
</feature>
<dbReference type="GO" id="GO:0003682">
    <property type="term" value="F:chromatin binding"/>
    <property type="evidence" value="ECO:0007669"/>
    <property type="project" value="InterPro"/>
</dbReference>
<comment type="subcellular location">
    <subcellularLocation>
        <location evidence="1">Nucleus</location>
    </subcellularLocation>
</comment>
<feature type="compositionally biased region" description="Low complexity" evidence="4">
    <location>
        <begin position="407"/>
        <end position="432"/>
    </location>
</feature>
<dbReference type="CDD" id="cd00167">
    <property type="entry name" value="SANT"/>
    <property type="match status" value="1"/>
</dbReference>
<dbReference type="PANTHER" id="PTHR21677">
    <property type="entry name" value="CRAMPED PROTEIN"/>
    <property type="match status" value="1"/>
</dbReference>
<dbReference type="SUPFAM" id="SSF46689">
    <property type="entry name" value="Homeodomain-like"/>
    <property type="match status" value="1"/>
</dbReference>
<keyword evidence="2" id="KW-0238">DNA-binding</keyword>
<dbReference type="GO" id="GO:0007389">
    <property type="term" value="P:pattern specification process"/>
    <property type="evidence" value="ECO:0007669"/>
    <property type="project" value="TreeGrafter"/>
</dbReference>
<feature type="region of interest" description="Disordered" evidence="4">
    <location>
        <begin position="353"/>
        <end position="453"/>
    </location>
</feature>
<feature type="compositionally biased region" description="Basic and acidic residues" evidence="4">
    <location>
        <begin position="70"/>
        <end position="93"/>
    </location>
</feature>
<name>A0A8D8SM89_9HEMI</name>
<keyword evidence="3" id="KW-0539">Nucleus</keyword>
<proteinExistence type="predicted"/>
<accession>A0A8D8SM89</accession>
<feature type="compositionally biased region" description="Basic and acidic residues" evidence="4">
    <location>
        <begin position="549"/>
        <end position="559"/>
    </location>
</feature>
<feature type="compositionally biased region" description="Low complexity" evidence="4">
    <location>
        <begin position="745"/>
        <end position="761"/>
    </location>
</feature>
<organism evidence="5">
    <name type="scientific">Cacopsylla melanoneura</name>
    <dbReference type="NCBI Taxonomy" id="428564"/>
    <lineage>
        <taxon>Eukaryota</taxon>
        <taxon>Metazoa</taxon>
        <taxon>Ecdysozoa</taxon>
        <taxon>Arthropoda</taxon>
        <taxon>Hexapoda</taxon>
        <taxon>Insecta</taxon>
        <taxon>Pterygota</taxon>
        <taxon>Neoptera</taxon>
        <taxon>Paraneoptera</taxon>
        <taxon>Hemiptera</taxon>
        <taxon>Sternorrhyncha</taxon>
        <taxon>Psylloidea</taxon>
        <taxon>Psyllidae</taxon>
        <taxon>Psyllinae</taxon>
        <taxon>Cacopsylla</taxon>
    </lineage>
</organism>
<reference evidence="5" key="1">
    <citation type="submission" date="2021-05" db="EMBL/GenBank/DDBJ databases">
        <authorList>
            <person name="Alioto T."/>
            <person name="Alioto T."/>
            <person name="Gomez Garrido J."/>
        </authorList>
    </citation>
    <scope>NUCLEOTIDE SEQUENCE</scope>
</reference>
<dbReference type="InterPro" id="IPR009057">
    <property type="entry name" value="Homeodomain-like_sf"/>
</dbReference>
<feature type="region of interest" description="Disordered" evidence="4">
    <location>
        <begin position="1"/>
        <end position="93"/>
    </location>
</feature>
<evidence type="ECO:0000256" key="2">
    <source>
        <dbReference type="ARBA" id="ARBA00023125"/>
    </source>
</evidence>
<evidence type="ECO:0000313" key="5">
    <source>
        <dbReference type="EMBL" id="CAG6668862.1"/>
    </source>
</evidence>
<dbReference type="AlphaFoldDB" id="A0A8D8SM89"/>
<feature type="compositionally biased region" description="Polar residues" evidence="4">
    <location>
        <begin position="11"/>
        <end position="36"/>
    </location>
</feature>
<dbReference type="EMBL" id="HBUF01219748">
    <property type="protein sequence ID" value="CAG6668862.1"/>
    <property type="molecule type" value="Transcribed_RNA"/>
</dbReference>
<evidence type="ECO:0000256" key="1">
    <source>
        <dbReference type="ARBA" id="ARBA00004123"/>
    </source>
</evidence>
<dbReference type="GO" id="GO:0003677">
    <property type="term" value="F:DNA binding"/>
    <property type="evidence" value="ECO:0007669"/>
    <property type="project" value="UniProtKB-KW"/>
</dbReference>
<feature type="region of interest" description="Disordered" evidence="4">
    <location>
        <begin position="591"/>
        <end position="613"/>
    </location>
</feature>
<feature type="region of interest" description="Disordered" evidence="4">
    <location>
        <begin position="683"/>
        <end position="707"/>
    </location>
</feature>
<dbReference type="EMBL" id="HBUF01219747">
    <property type="protein sequence ID" value="CAG6668861.1"/>
    <property type="molecule type" value="Transcribed_RNA"/>
</dbReference>
<dbReference type="InterPro" id="IPR055315">
    <property type="entry name" value="Cramped-like"/>
</dbReference>
<evidence type="ECO:0000256" key="4">
    <source>
        <dbReference type="SAM" id="MobiDB-lite"/>
    </source>
</evidence>
<feature type="compositionally biased region" description="Basic and acidic residues" evidence="4">
    <location>
        <begin position="440"/>
        <end position="453"/>
    </location>
</feature>
<evidence type="ECO:0000256" key="3">
    <source>
        <dbReference type="ARBA" id="ARBA00023242"/>
    </source>
</evidence>
<dbReference type="Gene3D" id="1.10.10.60">
    <property type="entry name" value="Homeodomain-like"/>
    <property type="match status" value="1"/>
</dbReference>
<sequence length="848" mass="92192">MSSAGGKHTISPPSNDSSNEATGSILSPPNINTKEGTSGGGIQLRTSARVSKKLKLEAEAAAQSHQNQPDPKKDNTPEEKKAPAEPEKPLKRRAHELWSLDDKNTFFEALNEYGKDFDSIAKYMMGKVKKKGAVGEQLGSCKTRAQVRCFFYRTWHKIAKHLNFPEGVKKPTQELYGLINFGEMRKKCGVITVKNCIKLNELIYGGITQIRTKGKTLRIRTPNCRAMRKMNQVMDLEEDKIPNRIVVEFLPRDKTTWHTVQSMSMNPRVRTTVTNHTKLATLLNYLQKVKWKQAKGMLRVTPPSDAIISLPSVKRNESNANSHTAFSLINHEKKFGTPALVSSLVTLLNQIRHSTPGNRKRHRADSSSDKSKLSVLGGGEIASDIEKKEMGCQENSAGVLPTTGELSSDTISTITTTSTSSVSNVASTSGTNHTPTSSPNKDDQGSEHSKELPKPETVLQGWTLDSVHNTQVGHLYSMFGNEGKVVLTYCWEDVKPDVNFRATLQHMLLVAKLILNKSVSGQSCPCAHTCDRKPHLSSAESGAKSQGETFKRPKPKVEPQDEFQAQLDKLQPKSYSKRFRSKNLIVHRVHPLNSSSPLPPPPPTPTPSTSTSYSVQYIPPTVTTNVPATQPVISHVNDTPHSSLHTRGEVPSTSQEYSLASSTVGVTSTSLTPTLDTSRNLLLSSSGEANGHSGAGMTSANNSRGSGGDTNDYFGNLMDTSLSSSAAKDAVAVLNELMDISFPSTSQTEASTSSSSPSSFTGLIPTPQEDSISLPPSPSKLLKEGENKWLSSEVGDYSLSSLLGHLDSPAKPSIPSDMQSMMSETSIDYMAKFADLAAQMANDETCKN</sequence>
<feature type="region of interest" description="Disordered" evidence="4">
    <location>
        <begin position="745"/>
        <end position="780"/>
    </location>
</feature>
<dbReference type="GO" id="GO:0005634">
    <property type="term" value="C:nucleus"/>
    <property type="evidence" value="ECO:0007669"/>
    <property type="project" value="UniProtKB-SubCell"/>
</dbReference>
<dbReference type="PANTHER" id="PTHR21677:SF1">
    <property type="entry name" value="PROTEIN CRAMPED-LIKE"/>
    <property type="match status" value="1"/>
</dbReference>